<accession>A0A1G2CR46</accession>
<name>A0A1G2CR46_9BACT</name>
<protein>
    <submittedName>
        <fullName evidence="1">Uncharacterized protein</fullName>
    </submittedName>
</protein>
<evidence type="ECO:0000313" key="2">
    <source>
        <dbReference type="Proteomes" id="UP000178841"/>
    </source>
</evidence>
<organism evidence="1 2">
    <name type="scientific">Candidatus Lloydbacteria bacterium RIFCSPHIGHO2_01_FULL_41_20</name>
    <dbReference type="NCBI Taxonomy" id="1798657"/>
    <lineage>
        <taxon>Bacteria</taxon>
        <taxon>Candidatus Lloydiibacteriota</taxon>
    </lineage>
</organism>
<dbReference type="AlphaFoldDB" id="A0A1G2CR46"/>
<reference evidence="1 2" key="1">
    <citation type="journal article" date="2016" name="Nat. Commun.">
        <title>Thousands of microbial genomes shed light on interconnected biogeochemical processes in an aquifer system.</title>
        <authorList>
            <person name="Anantharaman K."/>
            <person name="Brown C.T."/>
            <person name="Hug L.A."/>
            <person name="Sharon I."/>
            <person name="Castelle C.J."/>
            <person name="Probst A.J."/>
            <person name="Thomas B.C."/>
            <person name="Singh A."/>
            <person name="Wilkins M.J."/>
            <person name="Karaoz U."/>
            <person name="Brodie E.L."/>
            <person name="Williams K.H."/>
            <person name="Hubbard S.S."/>
            <person name="Banfield J.F."/>
        </authorList>
    </citation>
    <scope>NUCLEOTIDE SEQUENCE [LARGE SCALE GENOMIC DNA]</scope>
</reference>
<evidence type="ECO:0000313" key="1">
    <source>
        <dbReference type="EMBL" id="OGZ03727.1"/>
    </source>
</evidence>
<sequence>MISLRSRAGKKEGGWGEGIFARPSLKVFQNSAFGFSLKKVRISFKVWSQETRYELVFKIRVRI</sequence>
<gene>
    <name evidence="1" type="ORF">A2648_02110</name>
</gene>
<dbReference type="EMBL" id="MHLH01000015">
    <property type="protein sequence ID" value="OGZ03727.1"/>
    <property type="molecule type" value="Genomic_DNA"/>
</dbReference>
<proteinExistence type="predicted"/>
<dbReference type="STRING" id="1798657.A2648_02110"/>
<dbReference type="Proteomes" id="UP000178841">
    <property type="component" value="Unassembled WGS sequence"/>
</dbReference>
<comment type="caution">
    <text evidence="1">The sequence shown here is derived from an EMBL/GenBank/DDBJ whole genome shotgun (WGS) entry which is preliminary data.</text>
</comment>